<dbReference type="InterPro" id="IPR035892">
    <property type="entry name" value="C2_domain_sf"/>
</dbReference>
<dbReference type="GO" id="GO:0098793">
    <property type="term" value="C:presynapse"/>
    <property type="evidence" value="ECO:0007669"/>
    <property type="project" value="GOC"/>
</dbReference>
<dbReference type="GO" id="GO:0016079">
    <property type="term" value="P:synaptic vesicle exocytosis"/>
    <property type="evidence" value="ECO:0007669"/>
    <property type="project" value="InterPro"/>
</dbReference>
<evidence type="ECO:0000256" key="4">
    <source>
        <dbReference type="ARBA" id="ARBA00022723"/>
    </source>
</evidence>
<dbReference type="InterPro" id="IPR001849">
    <property type="entry name" value="PH_domain"/>
</dbReference>
<dbReference type="SUPFAM" id="SSF50729">
    <property type="entry name" value="PH domain-like"/>
    <property type="match status" value="1"/>
</dbReference>
<dbReference type="InterPro" id="IPR033227">
    <property type="entry name" value="CAPS"/>
</dbReference>
<dbReference type="Gene3D" id="2.30.29.30">
    <property type="entry name" value="Pleckstrin-homology domain (PH domain)/Phosphotyrosine-binding domain (PTB)"/>
    <property type="match status" value="1"/>
</dbReference>
<feature type="domain" description="PH" evidence="12">
    <location>
        <begin position="437"/>
        <end position="547"/>
    </location>
</feature>
<keyword evidence="4" id="KW-0479">Metal-binding</keyword>
<dbReference type="GO" id="GO:0030659">
    <property type="term" value="C:cytoplasmic vesicle membrane"/>
    <property type="evidence" value="ECO:0007669"/>
    <property type="project" value="UniProtKB-SubCell"/>
</dbReference>
<evidence type="ECO:0000256" key="5">
    <source>
        <dbReference type="ARBA" id="ARBA00022837"/>
    </source>
</evidence>
<keyword evidence="7" id="KW-0770">Synapse</keyword>
<feature type="domain" description="C2" evidence="13">
    <location>
        <begin position="297"/>
        <end position="411"/>
    </location>
</feature>
<evidence type="ECO:0000256" key="6">
    <source>
        <dbReference type="ARBA" id="ARBA00022927"/>
    </source>
</evidence>
<evidence type="ECO:0000256" key="7">
    <source>
        <dbReference type="ARBA" id="ARBA00023018"/>
    </source>
</evidence>
<comment type="subcellular location">
    <subcellularLocation>
        <location evidence="1">Cytoplasmic vesicle membrane</location>
    </subcellularLocation>
    <subcellularLocation>
        <location evidence="11">Synapse</location>
    </subcellularLocation>
</comment>
<dbReference type="GO" id="GO:0015031">
    <property type="term" value="P:protein transport"/>
    <property type="evidence" value="ECO:0007669"/>
    <property type="project" value="UniProtKB-KW"/>
</dbReference>
<organism evidence="14">
    <name type="scientific">Drosophila rhopaloa</name>
    <name type="common">Fruit fly</name>
    <dbReference type="NCBI Taxonomy" id="1041015"/>
    <lineage>
        <taxon>Eukaryota</taxon>
        <taxon>Metazoa</taxon>
        <taxon>Ecdysozoa</taxon>
        <taxon>Arthropoda</taxon>
        <taxon>Hexapoda</taxon>
        <taxon>Insecta</taxon>
        <taxon>Pterygota</taxon>
        <taxon>Neoptera</taxon>
        <taxon>Endopterygota</taxon>
        <taxon>Diptera</taxon>
        <taxon>Brachycera</taxon>
        <taxon>Muscomorpha</taxon>
        <taxon>Ephydroidea</taxon>
        <taxon>Drosophilidae</taxon>
        <taxon>Drosophila</taxon>
        <taxon>Sophophora</taxon>
    </lineage>
</organism>
<evidence type="ECO:0000256" key="9">
    <source>
        <dbReference type="ARBA" id="ARBA00023136"/>
    </source>
</evidence>
<dbReference type="OrthoDB" id="10063282at2759"/>
<dbReference type="InterPro" id="IPR011993">
    <property type="entry name" value="PH-like_dom_sf"/>
</dbReference>
<evidence type="ECO:0000259" key="12">
    <source>
        <dbReference type="PROSITE" id="PS50003"/>
    </source>
</evidence>
<keyword evidence="2" id="KW-0813">Transport</keyword>
<evidence type="ECO:0000256" key="2">
    <source>
        <dbReference type="ARBA" id="ARBA00022448"/>
    </source>
</evidence>
<keyword evidence="8" id="KW-0446">Lipid-binding</keyword>
<accession>A0A6P4FWT7</accession>
<dbReference type="PROSITE" id="PS50004">
    <property type="entry name" value="C2"/>
    <property type="match status" value="1"/>
</dbReference>
<evidence type="ECO:0000259" key="13">
    <source>
        <dbReference type="PROSITE" id="PS50004"/>
    </source>
</evidence>
<dbReference type="GO" id="GO:1990504">
    <property type="term" value="P:dense core granule exocytosis"/>
    <property type="evidence" value="ECO:0007669"/>
    <property type="project" value="InterPro"/>
</dbReference>
<feature type="non-terminal residue" evidence="14">
    <location>
        <position position="1"/>
    </location>
</feature>
<dbReference type="AlphaFoldDB" id="A0A6P4FWT7"/>
<evidence type="ECO:0000256" key="10">
    <source>
        <dbReference type="ARBA" id="ARBA00023329"/>
    </source>
</evidence>
<gene>
    <name evidence="14" type="primary">LOC108053732</name>
</gene>
<dbReference type="FunFam" id="2.30.29.30:FF:000007">
    <property type="entry name" value="Calcium-dependent secretion activator 2 isoform B"/>
    <property type="match status" value="1"/>
</dbReference>
<sequence>DKHEREEEERKRRIQLYVFISRCISYPFNAKQPTDMTKRQTKITKQQLEIITQRFQAFLKGETQIMADEAFQNAVQSYHDVFLKSERVLKMVQSGASSQHDFREVFRNNIEKRVRSLPEIDGLSKETVLTSWMAKFDIILKGTGEEDSKRPSRMQQSLNSELILSKEQLYDMFQQILLVKKFEHQILYNALMLDSADEQAAAIRRELDGRMQRVGEMEKNRKLMPKFVLKEMESLYVEELKSSINLLMANLESLPVSKGNMDSKYGLQKLKRYNHSTPSFLKLILRSHGSLSKLEGDSEDGSTQLTKLDVVLTFQLEVIVMEVKGLKSLAPNRIVYCTMEVENGDKLQTDQAEASKPMWDTQGDFTTTHPLPVVKVKLYTENPGMLALEDKELGKVTLKPTPLSSKSPEWHRMIIPKNLPDQDIRIKIACRLDKPLNMKHCGHLYAIGKSVWKKWKRRYFVLVQVSQYTFAMCSYKEKKSEPSEMMQLDGYTVDYIEAASANLMFGIDLNGGRYFFNAVREGDSISFACDDENECSLWVMAMYRATGQSHKPTPPITQDKNSAMSKIQGDADKARKHGMEDFISTDPCTFDHATLFKTLQNLTLEYRLNDPYASLVS</sequence>
<dbReference type="SUPFAM" id="SSF49562">
    <property type="entry name" value="C2 domain (Calcium/lipid-binding domain, CaLB)"/>
    <property type="match status" value="1"/>
</dbReference>
<dbReference type="Gene3D" id="2.60.40.150">
    <property type="entry name" value="C2 domain"/>
    <property type="match status" value="1"/>
</dbReference>
<dbReference type="RefSeq" id="XP_016991938.1">
    <property type="nucleotide sequence ID" value="XM_017136449.1"/>
</dbReference>
<dbReference type="Pfam" id="PF00169">
    <property type="entry name" value="PH"/>
    <property type="match status" value="1"/>
</dbReference>
<keyword evidence="6" id="KW-0653">Protein transport</keyword>
<dbReference type="InterPro" id="IPR000008">
    <property type="entry name" value="C2_dom"/>
</dbReference>
<dbReference type="PANTHER" id="PTHR12166:SF8">
    <property type="entry name" value="CALCIUM-DEPENDENT SECRETION ACTIVATOR"/>
    <property type="match status" value="1"/>
</dbReference>
<keyword evidence="3" id="KW-0268">Exocytosis</keyword>
<keyword evidence="5" id="KW-0106">Calcium</keyword>
<evidence type="ECO:0000256" key="8">
    <source>
        <dbReference type="ARBA" id="ARBA00023121"/>
    </source>
</evidence>
<dbReference type="PROSITE" id="PS50003">
    <property type="entry name" value="PH_DOMAIN"/>
    <property type="match status" value="1"/>
</dbReference>
<dbReference type="GO" id="GO:0008289">
    <property type="term" value="F:lipid binding"/>
    <property type="evidence" value="ECO:0007669"/>
    <property type="project" value="UniProtKB-KW"/>
</dbReference>
<proteinExistence type="predicted"/>
<dbReference type="Pfam" id="PF25341">
    <property type="entry name" value="C2_CAPS"/>
    <property type="match status" value="1"/>
</dbReference>
<dbReference type="PANTHER" id="PTHR12166">
    <property type="entry name" value="CALCIUM-DEPENDENT SECRETION ACTIVATOR"/>
    <property type="match status" value="1"/>
</dbReference>
<evidence type="ECO:0000256" key="1">
    <source>
        <dbReference type="ARBA" id="ARBA00004156"/>
    </source>
</evidence>
<name>A0A6P4FWT7_DRORH</name>
<dbReference type="SMART" id="SM00233">
    <property type="entry name" value="PH"/>
    <property type="match status" value="1"/>
</dbReference>
<reference evidence="14" key="1">
    <citation type="submission" date="2025-08" db="UniProtKB">
        <authorList>
            <consortium name="RefSeq"/>
        </authorList>
    </citation>
    <scope>IDENTIFICATION</scope>
</reference>
<evidence type="ECO:0000256" key="3">
    <source>
        <dbReference type="ARBA" id="ARBA00022483"/>
    </source>
</evidence>
<dbReference type="CDD" id="cd01234">
    <property type="entry name" value="PH_CADPS"/>
    <property type="match status" value="1"/>
</dbReference>
<keyword evidence="10" id="KW-0968">Cytoplasmic vesicle</keyword>
<protein>
    <submittedName>
        <fullName evidence="14">Calcium-dependent secretion activator-like</fullName>
    </submittedName>
</protein>
<dbReference type="InterPro" id="IPR057457">
    <property type="entry name" value="CAPS_C2"/>
</dbReference>
<keyword evidence="9" id="KW-0472">Membrane</keyword>
<evidence type="ECO:0000256" key="11">
    <source>
        <dbReference type="ARBA" id="ARBA00034103"/>
    </source>
</evidence>
<evidence type="ECO:0000313" key="14">
    <source>
        <dbReference type="RefSeq" id="XP_016991938.1"/>
    </source>
</evidence>
<dbReference type="GO" id="GO:0046872">
    <property type="term" value="F:metal ion binding"/>
    <property type="evidence" value="ECO:0007669"/>
    <property type="project" value="UniProtKB-KW"/>
</dbReference>